<dbReference type="SUPFAM" id="SSF52402">
    <property type="entry name" value="Adenine nucleotide alpha hydrolases-like"/>
    <property type="match status" value="1"/>
</dbReference>
<dbReference type="InterPro" id="IPR006016">
    <property type="entry name" value="UspA"/>
</dbReference>
<dbReference type="CDD" id="cd00293">
    <property type="entry name" value="USP-like"/>
    <property type="match status" value="1"/>
</dbReference>
<organism evidence="2 3">
    <name type="scientific">Actinocrispum wychmicini</name>
    <dbReference type="NCBI Taxonomy" id="1213861"/>
    <lineage>
        <taxon>Bacteria</taxon>
        <taxon>Bacillati</taxon>
        <taxon>Actinomycetota</taxon>
        <taxon>Actinomycetes</taxon>
        <taxon>Pseudonocardiales</taxon>
        <taxon>Pseudonocardiaceae</taxon>
        <taxon>Actinocrispum</taxon>
    </lineage>
</organism>
<feature type="domain" description="UspA" evidence="1">
    <location>
        <begin position="81"/>
        <end position="101"/>
    </location>
</feature>
<evidence type="ECO:0000313" key="3">
    <source>
        <dbReference type="Proteomes" id="UP000295680"/>
    </source>
</evidence>
<dbReference type="RefSeq" id="WP_132113385.1">
    <property type="nucleotide sequence ID" value="NZ_SLWS01000002.1"/>
</dbReference>
<proteinExistence type="predicted"/>
<evidence type="ECO:0000313" key="2">
    <source>
        <dbReference type="EMBL" id="TCO61958.1"/>
    </source>
</evidence>
<dbReference type="AlphaFoldDB" id="A0A4R2JX50"/>
<dbReference type="Gene3D" id="3.40.50.620">
    <property type="entry name" value="HUPs"/>
    <property type="match status" value="2"/>
</dbReference>
<reference evidence="2 3" key="1">
    <citation type="submission" date="2019-03" db="EMBL/GenBank/DDBJ databases">
        <title>Genomic Encyclopedia of Type Strains, Phase IV (KMG-IV): sequencing the most valuable type-strain genomes for metagenomic binning, comparative biology and taxonomic classification.</title>
        <authorList>
            <person name="Goeker M."/>
        </authorList>
    </citation>
    <scope>NUCLEOTIDE SEQUENCE [LARGE SCALE GENOMIC DNA]</scope>
    <source>
        <strain evidence="2 3">DSM 45934</strain>
    </source>
</reference>
<dbReference type="OrthoDB" id="5244367at2"/>
<dbReference type="Proteomes" id="UP000295680">
    <property type="component" value="Unassembled WGS sequence"/>
</dbReference>
<protein>
    <submittedName>
        <fullName evidence="2">Nucleotide-binding universal stress UspA family protein</fullName>
    </submittedName>
</protein>
<evidence type="ECO:0000259" key="1">
    <source>
        <dbReference type="Pfam" id="PF00582"/>
    </source>
</evidence>
<sequence>MKTQKIIVGVDGSPASHAALRWATDLAATTGAVVAAVDVQRRTPALMPAASMALLPYGTPPETPRETRAERLHAIVAENGVLGSVTQACVRHAPCPVVIIPAQGR</sequence>
<name>A0A4R2JX50_9PSEU</name>
<comment type="caution">
    <text evidence="2">The sequence shown here is derived from an EMBL/GenBank/DDBJ whole genome shotgun (WGS) entry which is preliminary data.</text>
</comment>
<dbReference type="EMBL" id="SLWS01000002">
    <property type="protein sequence ID" value="TCO61958.1"/>
    <property type="molecule type" value="Genomic_DNA"/>
</dbReference>
<dbReference type="InterPro" id="IPR014729">
    <property type="entry name" value="Rossmann-like_a/b/a_fold"/>
</dbReference>
<dbReference type="Pfam" id="PF00582">
    <property type="entry name" value="Usp"/>
    <property type="match status" value="2"/>
</dbReference>
<keyword evidence="3" id="KW-1185">Reference proteome</keyword>
<gene>
    <name evidence="2" type="ORF">EV192_10295</name>
</gene>
<accession>A0A4R2JX50</accession>
<feature type="domain" description="UspA" evidence="1">
    <location>
        <begin position="4"/>
        <end position="68"/>
    </location>
</feature>